<feature type="region of interest" description="Disordered" evidence="1">
    <location>
        <begin position="253"/>
        <end position="277"/>
    </location>
</feature>
<feature type="compositionally biased region" description="Basic and acidic residues" evidence="1">
    <location>
        <begin position="50"/>
        <end position="64"/>
    </location>
</feature>
<protein>
    <submittedName>
        <fullName evidence="3">Mitochondrial K+-H+ exchange-related-domain-containing protein</fullName>
    </submittedName>
</protein>
<dbReference type="Pfam" id="PF10173">
    <property type="entry name" value="Mit_KHE1"/>
    <property type="match status" value="1"/>
</dbReference>
<dbReference type="OrthoDB" id="5562676at2759"/>
<accession>A0A5C3LK66</accession>
<reference evidence="3 4" key="1">
    <citation type="journal article" date="2019" name="Nat. Ecol. Evol.">
        <title>Megaphylogeny resolves global patterns of mushroom evolution.</title>
        <authorList>
            <person name="Varga T."/>
            <person name="Krizsan K."/>
            <person name="Foldi C."/>
            <person name="Dima B."/>
            <person name="Sanchez-Garcia M."/>
            <person name="Sanchez-Ramirez S."/>
            <person name="Szollosi G.J."/>
            <person name="Szarkandi J.G."/>
            <person name="Papp V."/>
            <person name="Albert L."/>
            <person name="Andreopoulos W."/>
            <person name="Angelini C."/>
            <person name="Antonin V."/>
            <person name="Barry K.W."/>
            <person name="Bougher N.L."/>
            <person name="Buchanan P."/>
            <person name="Buyck B."/>
            <person name="Bense V."/>
            <person name="Catcheside P."/>
            <person name="Chovatia M."/>
            <person name="Cooper J."/>
            <person name="Damon W."/>
            <person name="Desjardin D."/>
            <person name="Finy P."/>
            <person name="Geml J."/>
            <person name="Haridas S."/>
            <person name="Hughes K."/>
            <person name="Justo A."/>
            <person name="Karasinski D."/>
            <person name="Kautmanova I."/>
            <person name="Kiss B."/>
            <person name="Kocsube S."/>
            <person name="Kotiranta H."/>
            <person name="LaButti K.M."/>
            <person name="Lechner B.E."/>
            <person name="Liimatainen K."/>
            <person name="Lipzen A."/>
            <person name="Lukacs Z."/>
            <person name="Mihaltcheva S."/>
            <person name="Morgado L.N."/>
            <person name="Niskanen T."/>
            <person name="Noordeloos M.E."/>
            <person name="Ohm R.A."/>
            <person name="Ortiz-Santana B."/>
            <person name="Ovrebo C."/>
            <person name="Racz N."/>
            <person name="Riley R."/>
            <person name="Savchenko A."/>
            <person name="Shiryaev A."/>
            <person name="Soop K."/>
            <person name="Spirin V."/>
            <person name="Szebenyi C."/>
            <person name="Tomsovsky M."/>
            <person name="Tulloss R.E."/>
            <person name="Uehling J."/>
            <person name="Grigoriev I.V."/>
            <person name="Vagvolgyi C."/>
            <person name="Papp T."/>
            <person name="Martin F.M."/>
            <person name="Miettinen O."/>
            <person name="Hibbett D.S."/>
            <person name="Nagy L.G."/>
        </authorList>
    </citation>
    <scope>NUCLEOTIDE SEQUENCE [LARGE SCALE GENOMIC DNA]</scope>
    <source>
        <strain evidence="3 4">CBS 166.37</strain>
    </source>
</reference>
<organism evidence="3 4">
    <name type="scientific">Crucibulum laeve</name>
    <dbReference type="NCBI Taxonomy" id="68775"/>
    <lineage>
        <taxon>Eukaryota</taxon>
        <taxon>Fungi</taxon>
        <taxon>Dikarya</taxon>
        <taxon>Basidiomycota</taxon>
        <taxon>Agaricomycotina</taxon>
        <taxon>Agaricomycetes</taxon>
        <taxon>Agaricomycetidae</taxon>
        <taxon>Agaricales</taxon>
        <taxon>Agaricineae</taxon>
        <taxon>Nidulariaceae</taxon>
        <taxon>Crucibulum</taxon>
    </lineage>
</organism>
<dbReference type="STRING" id="68775.A0A5C3LK66"/>
<name>A0A5C3LK66_9AGAR</name>
<dbReference type="PANTHER" id="PTHR28062">
    <property type="entry name" value="K+-H+ EXCHANGE-LIKE PROTEIN"/>
    <property type="match status" value="1"/>
</dbReference>
<dbReference type="GO" id="GO:1902600">
    <property type="term" value="P:proton transmembrane transport"/>
    <property type="evidence" value="ECO:0007669"/>
    <property type="project" value="TreeGrafter"/>
</dbReference>
<feature type="transmembrane region" description="Helical" evidence="2">
    <location>
        <begin position="182"/>
        <end position="201"/>
    </location>
</feature>
<dbReference type="Proteomes" id="UP000308652">
    <property type="component" value="Unassembled WGS sequence"/>
</dbReference>
<dbReference type="InterPro" id="IPR018786">
    <property type="entry name" value="Mit_KHE1"/>
</dbReference>
<gene>
    <name evidence="3" type="ORF">BDQ12DRAFT_658490</name>
</gene>
<dbReference type="AlphaFoldDB" id="A0A5C3LK66"/>
<keyword evidence="2" id="KW-0812">Transmembrane</keyword>
<keyword evidence="2" id="KW-1133">Transmembrane helix</keyword>
<evidence type="ECO:0000313" key="3">
    <source>
        <dbReference type="EMBL" id="TFK33022.1"/>
    </source>
</evidence>
<dbReference type="EMBL" id="ML213657">
    <property type="protein sequence ID" value="TFK33022.1"/>
    <property type="molecule type" value="Genomic_DNA"/>
</dbReference>
<keyword evidence="4" id="KW-1185">Reference proteome</keyword>
<feature type="compositionally biased region" description="Low complexity" evidence="1">
    <location>
        <begin position="253"/>
        <end position="276"/>
    </location>
</feature>
<evidence type="ECO:0000256" key="2">
    <source>
        <dbReference type="SAM" id="Phobius"/>
    </source>
</evidence>
<dbReference type="GO" id="GO:0005743">
    <property type="term" value="C:mitochondrial inner membrane"/>
    <property type="evidence" value="ECO:0007669"/>
    <property type="project" value="TreeGrafter"/>
</dbReference>
<feature type="region of interest" description="Disordered" evidence="1">
    <location>
        <begin position="44"/>
        <end position="64"/>
    </location>
</feature>
<keyword evidence="2" id="KW-0472">Membrane</keyword>
<proteinExistence type="predicted"/>
<dbReference type="PANTHER" id="PTHR28062:SF1">
    <property type="entry name" value="TRANSMEMBRANE PROTEIN"/>
    <property type="match status" value="1"/>
</dbReference>
<evidence type="ECO:0000256" key="1">
    <source>
        <dbReference type="SAM" id="MobiDB-lite"/>
    </source>
</evidence>
<dbReference type="GO" id="GO:0006813">
    <property type="term" value="P:potassium ion transport"/>
    <property type="evidence" value="ECO:0007669"/>
    <property type="project" value="TreeGrafter"/>
</dbReference>
<sequence length="327" mass="36394">MSIAPKALRKMRIISIPLTRPKPNLNPTIAQNANRLTYYQFQISRPPPTRRTDEEKPIAEGGEKKGWWPEQGVVNWATEKAANTWTGFGKAKGGWKLKVYQGGEKLVDRLDFEELALKGIDPKLGPTITGKSSKLTEKEGDADPAVISIPLIYPPSLSSGSEALSELHALITHRIPKHRKGFYTWMVIAPFTAPFMIIPIIPNLPFFFCVWRSWSHYRAWRASQYVESLLNTGAIVPEASESLDKVYEQYPASSPEAKASPSVTSSDASSVINSTTDQAEPKHNILLSRDAVPAIVELFNLKPTTVSDLYRAVEQARVRVKSGRVEL</sequence>
<evidence type="ECO:0000313" key="4">
    <source>
        <dbReference type="Proteomes" id="UP000308652"/>
    </source>
</evidence>